<evidence type="ECO:0000313" key="8">
    <source>
        <dbReference type="EMBL" id="RBP53722.1"/>
    </source>
</evidence>
<keyword evidence="5 7" id="KW-0472">Membrane</keyword>
<evidence type="ECO:0000313" key="9">
    <source>
        <dbReference type="Proteomes" id="UP000253083"/>
    </source>
</evidence>
<evidence type="ECO:0000256" key="7">
    <source>
        <dbReference type="SAM" id="Phobius"/>
    </source>
</evidence>
<name>A0A395JTR8_9GAMM</name>
<dbReference type="InParanoid" id="A0A395JTR8"/>
<keyword evidence="7" id="KW-0812">Transmembrane</keyword>
<dbReference type="InterPro" id="IPR004960">
    <property type="entry name" value="LipA_acyltrans"/>
</dbReference>
<sequence>MREAGTLFGLQFLRFVHQVFGRWLVSFCLLPTVAYFVLFRPATRRSSAEFLAAHYQQYPDYWRQPPKLWDTCKHLYVFAQTVVDKLLSWCVDIDVDQFIIEHPERIEALMEDTRGQLIIGSHMGNLEYCRGFMHRYRNKTINILVHDKHSQNYNTMMQKLNPDSRLNVFQVDDFDIPTMLTIKAKIDAGEWVFIAGDRSPLSGGERTVPVEFLGKTAYLPIGPYMLAKGLGCPVKLMFSYCDYYAPDKPVHFEVVAFAERVTLDRKHREQQIQQYAQSFAQALEQQCAKAPYQWFNFYDFWAETAA</sequence>
<keyword evidence="4 8" id="KW-0808">Transferase</keyword>
<keyword evidence="7" id="KW-1133">Transmembrane helix</keyword>
<dbReference type="GO" id="GO:0009247">
    <property type="term" value="P:glycolipid biosynthetic process"/>
    <property type="evidence" value="ECO:0007669"/>
    <property type="project" value="UniProtKB-ARBA"/>
</dbReference>
<dbReference type="GO" id="GO:0016746">
    <property type="term" value="F:acyltransferase activity"/>
    <property type="evidence" value="ECO:0007669"/>
    <property type="project" value="UniProtKB-KW"/>
</dbReference>
<dbReference type="CDD" id="cd07984">
    <property type="entry name" value="LPLAT_LABLAT-like"/>
    <property type="match status" value="1"/>
</dbReference>
<dbReference type="EMBL" id="QNRT01000001">
    <property type="protein sequence ID" value="RBP53722.1"/>
    <property type="molecule type" value="Genomic_DNA"/>
</dbReference>
<evidence type="ECO:0000256" key="2">
    <source>
        <dbReference type="ARBA" id="ARBA00022475"/>
    </source>
</evidence>
<keyword evidence="6 8" id="KW-0012">Acyltransferase</keyword>
<comment type="caution">
    <text evidence="8">The sequence shown here is derived from an EMBL/GenBank/DDBJ whole genome shotgun (WGS) entry which is preliminary data.</text>
</comment>
<evidence type="ECO:0000256" key="4">
    <source>
        <dbReference type="ARBA" id="ARBA00022679"/>
    </source>
</evidence>
<keyword evidence="9" id="KW-1185">Reference proteome</keyword>
<dbReference type="GO" id="GO:0005886">
    <property type="term" value="C:plasma membrane"/>
    <property type="evidence" value="ECO:0007669"/>
    <property type="project" value="UniProtKB-SubCell"/>
</dbReference>
<dbReference type="AlphaFoldDB" id="A0A395JTR8"/>
<gene>
    <name evidence="8" type="ORF">DFR28_1011111</name>
</gene>
<comment type="subcellular location">
    <subcellularLocation>
        <location evidence="1">Cell inner membrane</location>
    </subcellularLocation>
</comment>
<dbReference type="PANTHER" id="PTHR30606">
    <property type="entry name" value="LIPID A BIOSYNTHESIS LAUROYL ACYLTRANSFERASE"/>
    <property type="match status" value="1"/>
</dbReference>
<keyword evidence="2" id="KW-1003">Cell membrane</keyword>
<protein>
    <submittedName>
        <fullName evidence="8">Putative LPLAT superfamily acyltransferase</fullName>
    </submittedName>
</protein>
<accession>A0A395JTR8</accession>
<evidence type="ECO:0000256" key="3">
    <source>
        <dbReference type="ARBA" id="ARBA00022519"/>
    </source>
</evidence>
<evidence type="ECO:0000256" key="1">
    <source>
        <dbReference type="ARBA" id="ARBA00004533"/>
    </source>
</evidence>
<feature type="transmembrane region" description="Helical" evidence="7">
    <location>
        <begin position="20"/>
        <end position="39"/>
    </location>
</feature>
<evidence type="ECO:0000256" key="6">
    <source>
        <dbReference type="ARBA" id="ARBA00023315"/>
    </source>
</evidence>
<reference evidence="8 9" key="1">
    <citation type="submission" date="2018-06" db="EMBL/GenBank/DDBJ databases">
        <title>Genomic Encyclopedia of Type Strains, Phase IV (KMG-IV): sequencing the most valuable type-strain genomes for metagenomic binning, comparative biology and taxonomic classification.</title>
        <authorList>
            <person name="Goeker M."/>
        </authorList>
    </citation>
    <scope>NUCLEOTIDE SEQUENCE [LARGE SCALE GENOMIC DNA]</scope>
    <source>
        <strain evidence="8 9">DSM 24032</strain>
    </source>
</reference>
<keyword evidence="3" id="KW-0997">Cell inner membrane</keyword>
<dbReference type="Pfam" id="PF03279">
    <property type="entry name" value="Lip_A_acyltrans"/>
    <property type="match status" value="1"/>
</dbReference>
<dbReference type="PANTHER" id="PTHR30606:SF9">
    <property type="entry name" value="LIPID A BIOSYNTHESIS LAUROYLTRANSFERASE"/>
    <property type="match status" value="1"/>
</dbReference>
<proteinExistence type="predicted"/>
<evidence type="ECO:0000256" key="5">
    <source>
        <dbReference type="ARBA" id="ARBA00023136"/>
    </source>
</evidence>
<organism evidence="8 9">
    <name type="scientific">Arenicella xantha</name>
    <dbReference type="NCBI Taxonomy" id="644221"/>
    <lineage>
        <taxon>Bacteria</taxon>
        <taxon>Pseudomonadati</taxon>
        <taxon>Pseudomonadota</taxon>
        <taxon>Gammaproteobacteria</taxon>
        <taxon>Arenicellales</taxon>
        <taxon>Arenicellaceae</taxon>
        <taxon>Arenicella</taxon>
    </lineage>
</organism>
<dbReference type="Proteomes" id="UP000253083">
    <property type="component" value="Unassembled WGS sequence"/>
</dbReference>